<keyword evidence="2" id="KW-0472">Membrane</keyword>
<dbReference type="VEuPathDB" id="PlasmoDB:C922_00280"/>
<proteinExistence type="predicted"/>
<dbReference type="EMBL" id="KI965460">
    <property type="protein sequence ID" value="EUD69417.1"/>
    <property type="molecule type" value="Genomic_DNA"/>
</dbReference>
<feature type="transmembrane region" description="Helical" evidence="2">
    <location>
        <begin position="332"/>
        <end position="354"/>
    </location>
</feature>
<feature type="compositionally biased region" description="Basic and acidic residues" evidence="1">
    <location>
        <begin position="295"/>
        <end position="304"/>
    </location>
</feature>
<gene>
    <name evidence="3" type="ORF">C922_00280</name>
</gene>
<dbReference type="AlphaFoldDB" id="W7A875"/>
<dbReference type="GeneID" id="20035554"/>
<keyword evidence="2" id="KW-1133">Transmembrane helix</keyword>
<reference evidence="3 4" key="1">
    <citation type="submission" date="2013-02" db="EMBL/GenBank/DDBJ databases">
        <title>The Genome Sequence of Plasmodium inui San Antonio 1.</title>
        <authorList>
            <consortium name="The Broad Institute Genome Sequencing Platform"/>
            <consortium name="The Broad Institute Genome Sequencing Center for Infectious Disease"/>
            <person name="Neafsey D."/>
            <person name="Cheeseman I."/>
            <person name="Volkman S."/>
            <person name="Adams J."/>
            <person name="Walker B."/>
            <person name="Young S.K."/>
            <person name="Zeng Q."/>
            <person name="Gargeya S."/>
            <person name="Fitzgerald M."/>
            <person name="Haas B."/>
            <person name="Abouelleil A."/>
            <person name="Alvarado L."/>
            <person name="Arachchi H.M."/>
            <person name="Berlin A.M."/>
            <person name="Chapman S.B."/>
            <person name="Dewar J."/>
            <person name="Goldberg J."/>
            <person name="Griggs A."/>
            <person name="Gujja S."/>
            <person name="Hansen M."/>
            <person name="Howarth C."/>
            <person name="Imamovic A."/>
            <person name="Larimer J."/>
            <person name="McCowan C."/>
            <person name="Murphy C."/>
            <person name="Neiman D."/>
            <person name="Pearson M."/>
            <person name="Priest M."/>
            <person name="Roberts A."/>
            <person name="Saif S."/>
            <person name="Shea T."/>
            <person name="Sisk P."/>
            <person name="Sykes S."/>
            <person name="Wortman J."/>
            <person name="Nusbaum C."/>
            <person name="Birren B."/>
        </authorList>
    </citation>
    <scope>NUCLEOTIDE SEQUENCE [LARGE SCALE GENOMIC DNA]</scope>
    <source>
        <strain evidence="3 4">San Antonio 1</strain>
    </source>
</reference>
<organism evidence="3 4">
    <name type="scientific">Plasmodium inui San Antonio 1</name>
    <dbReference type="NCBI Taxonomy" id="1237626"/>
    <lineage>
        <taxon>Eukaryota</taxon>
        <taxon>Sar</taxon>
        <taxon>Alveolata</taxon>
        <taxon>Apicomplexa</taxon>
        <taxon>Aconoidasida</taxon>
        <taxon>Haemosporida</taxon>
        <taxon>Plasmodiidae</taxon>
        <taxon>Plasmodium</taxon>
        <taxon>Plasmodium (Plasmodium)</taxon>
    </lineage>
</organism>
<keyword evidence="4" id="KW-1185">Reference proteome</keyword>
<name>W7A875_9APIC</name>
<keyword evidence="2" id="KW-0812">Transmembrane</keyword>
<dbReference type="Proteomes" id="UP000030640">
    <property type="component" value="Unassembled WGS sequence"/>
</dbReference>
<sequence length="384" mass="42209">MGGSIFAGYIASVLDASSRKLGCNTKNGESNGICDIITAESNRKIEGLLTYPKQDDEEFASNAERVYKSTRGICQGLEAWFTTKEINRKHSPPHLTGKCNYEEYKNTAQSSGGNNCQPRADLLNWGAAQFETELSRNYKEMRGLAICMNIVTIILISFGLTDTSKNVNLEKAKQGNYCEKTYVRLKNWTNDLIAKELMNQWFTVQGMPRDIRKEYEISGQDLFEAVSIANLSRGTPEKGLNCKYVGGQQTPHGEVTKVFMTVDSQDTTQEGSINNGEADRGTDLATSHTAGRPAGDSEAKHTVHGDNSLSPSYGATDSSSRENVDQGSGASFWPIISGSLISLVMGALGIYGILRIYRGRGSYRGGREMYARRRRGLLYGVKHG</sequence>
<evidence type="ECO:0000313" key="3">
    <source>
        <dbReference type="EMBL" id="EUD69417.1"/>
    </source>
</evidence>
<evidence type="ECO:0000256" key="2">
    <source>
        <dbReference type="SAM" id="Phobius"/>
    </source>
</evidence>
<evidence type="ECO:0000313" key="4">
    <source>
        <dbReference type="Proteomes" id="UP000030640"/>
    </source>
</evidence>
<dbReference type="RefSeq" id="XP_008814119.1">
    <property type="nucleotide sequence ID" value="XM_008815897.1"/>
</dbReference>
<feature type="compositionally biased region" description="Polar residues" evidence="1">
    <location>
        <begin position="305"/>
        <end position="318"/>
    </location>
</feature>
<protein>
    <submittedName>
        <fullName evidence="3">Uncharacterized protein</fullName>
    </submittedName>
</protein>
<accession>W7A875</accession>
<evidence type="ECO:0000256" key="1">
    <source>
        <dbReference type="SAM" id="MobiDB-lite"/>
    </source>
</evidence>
<feature type="region of interest" description="Disordered" evidence="1">
    <location>
        <begin position="267"/>
        <end position="327"/>
    </location>
</feature>